<dbReference type="Proteomes" id="UP000606786">
    <property type="component" value="Unassembled WGS sequence"/>
</dbReference>
<evidence type="ECO:0000313" key="1">
    <source>
        <dbReference type="EMBL" id="CAD7003592.1"/>
    </source>
</evidence>
<proteinExistence type="predicted"/>
<protein>
    <submittedName>
        <fullName evidence="1">(Mediterranean fruit fly) hypothetical protein</fullName>
    </submittedName>
</protein>
<accession>A0A811UWI6</accession>
<organism evidence="1 2">
    <name type="scientific">Ceratitis capitata</name>
    <name type="common">Mediterranean fruit fly</name>
    <name type="synonym">Tephritis capitata</name>
    <dbReference type="NCBI Taxonomy" id="7213"/>
    <lineage>
        <taxon>Eukaryota</taxon>
        <taxon>Metazoa</taxon>
        <taxon>Ecdysozoa</taxon>
        <taxon>Arthropoda</taxon>
        <taxon>Hexapoda</taxon>
        <taxon>Insecta</taxon>
        <taxon>Pterygota</taxon>
        <taxon>Neoptera</taxon>
        <taxon>Endopterygota</taxon>
        <taxon>Diptera</taxon>
        <taxon>Brachycera</taxon>
        <taxon>Muscomorpha</taxon>
        <taxon>Tephritoidea</taxon>
        <taxon>Tephritidae</taxon>
        <taxon>Ceratitis</taxon>
        <taxon>Ceratitis</taxon>
    </lineage>
</organism>
<reference evidence="1" key="1">
    <citation type="submission" date="2020-11" db="EMBL/GenBank/DDBJ databases">
        <authorList>
            <person name="Whitehead M."/>
        </authorList>
    </citation>
    <scope>NUCLEOTIDE SEQUENCE</scope>
    <source>
        <strain evidence="1">EGII</strain>
    </source>
</reference>
<name>A0A811UWI6_CERCA</name>
<sequence>MFECMYICMYVHTYVHIYKRHSCVHIDITKFLRNFVQRQHTKKATFRHCSVVATKTQKQQQKQDKVKATKKCMNVSVCLCLSVRKVKWELKYGLEMQLQV</sequence>
<evidence type="ECO:0000313" key="2">
    <source>
        <dbReference type="Proteomes" id="UP000606786"/>
    </source>
</evidence>
<gene>
    <name evidence="1" type="ORF">CCAP1982_LOCUS12040</name>
</gene>
<keyword evidence="2" id="KW-1185">Reference proteome</keyword>
<dbReference type="EMBL" id="CAJHJT010000034">
    <property type="protein sequence ID" value="CAD7003592.1"/>
    <property type="molecule type" value="Genomic_DNA"/>
</dbReference>
<comment type="caution">
    <text evidence="1">The sequence shown here is derived from an EMBL/GenBank/DDBJ whole genome shotgun (WGS) entry which is preliminary data.</text>
</comment>
<dbReference type="AlphaFoldDB" id="A0A811UWI6"/>